<keyword evidence="8" id="KW-0012">Acyltransferase</keyword>
<reference evidence="9" key="1">
    <citation type="submission" date="2018-05" db="EMBL/GenBank/DDBJ databases">
        <authorList>
            <person name="Lanie J.A."/>
            <person name="Ng W.-L."/>
            <person name="Kazmierczak K.M."/>
            <person name="Andrzejewski T.M."/>
            <person name="Davidsen T.M."/>
            <person name="Wayne K.J."/>
            <person name="Tettelin H."/>
            <person name="Glass J.I."/>
            <person name="Rusch D."/>
            <person name="Podicherti R."/>
            <person name="Tsui H.-C.T."/>
            <person name="Winkler M.E."/>
        </authorList>
    </citation>
    <scope>NUCLEOTIDE SEQUENCE</scope>
</reference>
<keyword evidence="6" id="KW-0808">Transferase</keyword>
<keyword evidence="7" id="KW-0068">Autocatalytic cleavage</keyword>
<evidence type="ECO:0000256" key="6">
    <source>
        <dbReference type="ARBA" id="ARBA00022679"/>
    </source>
</evidence>
<dbReference type="InterPro" id="IPR002813">
    <property type="entry name" value="Arg_biosynth_ArgJ"/>
</dbReference>
<gene>
    <name evidence="9" type="ORF">METZ01_LOCUS52528</name>
</gene>
<dbReference type="InterPro" id="IPR042195">
    <property type="entry name" value="ArgJ_beta_C"/>
</dbReference>
<dbReference type="NCBIfam" id="TIGR00120">
    <property type="entry name" value="ArgJ"/>
    <property type="match status" value="1"/>
</dbReference>
<dbReference type="Pfam" id="PF01960">
    <property type="entry name" value="ArgJ"/>
    <property type="match status" value="1"/>
</dbReference>
<dbReference type="SUPFAM" id="SSF56266">
    <property type="entry name" value="DmpA/ArgJ-like"/>
    <property type="match status" value="1"/>
</dbReference>
<keyword evidence="4" id="KW-0055">Arginine biosynthesis</keyword>
<evidence type="ECO:0000256" key="7">
    <source>
        <dbReference type="ARBA" id="ARBA00022813"/>
    </source>
</evidence>
<evidence type="ECO:0000256" key="1">
    <source>
        <dbReference type="ARBA" id="ARBA00004496"/>
    </source>
</evidence>
<dbReference type="GO" id="GO:0004358">
    <property type="term" value="F:L-glutamate N-acetyltransferase activity, acting on acetyl-L-ornithine as donor"/>
    <property type="evidence" value="ECO:0007669"/>
    <property type="project" value="InterPro"/>
</dbReference>
<dbReference type="FunFam" id="3.10.20.340:FF:000003">
    <property type="entry name" value="Arginine biosynthesis bifunctional protein ArgJ"/>
    <property type="match status" value="1"/>
</dbReference>
<dbReference type="CDD" id="cd02152">
    <property type="entry name" value="OAT"/>
    <property type="match status" value="1"/>
</dbReference>
<dbReference type="GO" id="GO:0005737">
    <property type="term" value="C:cytoplasm"/>
    <property type="evidence" value="ECO:0007669"/>
    <property type="project" value="UniProtKB-SubCell"/>
</dbReference>
<comment type="similarity">
    <text evidence="2">Belongs to the ArgJ family.</text>
</comment>
<evidence type="ECO:0000256" key="5">
    <source>
        <dbReference type="ARBA" id="ARBA00022605"/>
    </source>
</evidence>
<dbReference type="PANTHER" id="PTHR23100:SF0">
    <property type="entry name" value="ARGININE BIOSYNTHESIS BIFUNCTIONAL PROTEIN ARGJ, MITOCHONDRIAL"/>
    <property type="match status" value="1"/>
</dbReference>
<dbReference type="Gene3D" id="3.10.20.340">
    <property type="entry name" value="ArgJ beta chain, C-terminal domain"/>
    <property type="match status" value="1"/>
</dbReference>
<dbReference type="FunFam" id="3.60.70.12:FF:000001">
    <property type="entry name" value="Arginine biosynthesis bifunctional protein ArgJ, chloroplastic"/>
    <property type="match status" value="1"/>
</dbReference>
<dbReference type="GO" id="GO:0006526">
    <property type="term" value="P:L-arginine biosynthetic process"/>
    <property type="evidence" value="ECO:0007669"/>
    <property type="project" value="UniProtKB-KW"/>
</dbReference>
<protein>
    <submittedName>
        <fullName evidence="9">Uncharacterized protein</fullName>
    </submittedName>
</protein>
<dbReference type="AlphaFoldDB" id="A0A381S864"/>
<dbReference type="GO" id="GO:0004042">
    <property type="term" value="F:L-glutamate N-acetyltransferase activity"/>
    <property type="evidence" value="ECO:0007669"/>
    <property type="project" value="TreeGrafter"/>
</dbReference>
<organism evidence="9">
    <name type="scientific">marine metagenome</name>
    <dbReference type="NCBI Taxonomy" id="408172"/>
    <lineage>
        <taxon>unclassified sequences</taxon>
        <taxon>metagenomes</taxon>
        <taxon>ecological metagenomes</taxon>
    </lineage>
</organism>
<proteinExistence type="inferred from homology"/>
<dbReference type="PANTHER" id="PTHR23100">
    <property type="entry name" value="ARGININE BIOSYNTHESIS BIFUNCTIONAL PROTEIN ARGJ"/>
    <property type="match status" value="1"/>
</dbReference>
<evidence type="ECO:0000256" key="8">
    <source>
        <dbReference type="ARBA" id="ARBA00023315"/>
    </source>
</evidence>
<dbReference type="InterPro" id="IPR016117">
    <property type="entry name" value="ArgJ-like_dom_sf"/>
</dbReference>
<keyword evidence="3" id="KW-0963">Cytoplasm</keyword>
<evidence type="ECO:0000256" key="3">
    <source>
        <dbReference type="ARBA" id="ARBA00022490"/>
    </source>
</evidence>
<sequence length="401" mass="40906">MGTNDWITGGVTAPAGFRAAGVACGIKPVGLDVAIVDAGIPTSAAAVFTTNLVAAAPVLVSKSHLRTSSGRARAVIINSGCANACTGEDGLAVAQSMANTGAKCLGCDPVDVLIASTGVIGVNLDGRRVASGIANATTALSREGHDDAARAILTTDIGPKESAIRVGLDTGEFRVGGMAKGAGMIEPNMATMLAVLATDVRITAPDLQKALTDAVADTFNAITVDGECSTNDSVFALASGAGNIEIDEDSFPIFVDTLKTVARQLAVAIVRGAEGANKLVTIRAHGAQTPDEARRAAKTLANSLLVKTALHGGDPNWGRLVAAVGRAGVTFDPARATVQIGDTILFEHGHPFDEAAPTAADYLRGTDIKIQVGLGVGACEATVWTCDLSAEYVRINSEYRT</sequence>
<dbReference type="GO" id="GO:0006592">
    <property type="term" value="P:ornithine biosynthetic process"/>
    <property type="evidence" value="ECO:0007669"/>
    <property type="project" value="TreeGrafter"/>
</dbReference>
<dbReference type="Gene3D" id="3.60.70.12">
    <property type="entry name" value="L-amino peptidase D-ALA esterase/amidase"/>
    <property type="match status" value="1"/>
</dbReference>
<evidence type="ECO:0000313" key="9">
    <source>
        <dbReference type="EMBL" id="SUZ99674.1"/>
    </source>
</evidence>
<keyword evidence="5" id="KW-0028">Amino-acid biosynthesis</keyword>
<comment type="subcellular location">
    <subcellularLocation>
        <location evidence="1">Cytoplasm</location>
    </subcellularLocation>
</comment>
<evidence type="ECO:0000256" key="2">
    <source>
        <dbReference type="ARBA" id="ARBA00006774"/>
    </source>
</evidence>
<dbReference type="Gene3D" id="3.30.2330.10">
    <property type="entry name" value="arginine biosynthesis bifunctional protein suprefamily"/>
    <property type="match status" value="1"/>
</dbReference>
<evidence type="ECO:0000256" key="4">
    <source>
        <dbReference type="ARBA" id="ARBA00022571"/>
    </source>
</evidence>
<dbReference type="NCBIfam" id="NF003802">
    <property type="entry name" value="PRK05388.1"/>
    <property type="match status" value="1"/>
</dbReference>
<name>A0A381S864_9ZZZZ</name>
<dbReference type="HAMAP" id="MF_01106">
    <property type="entry name" value="ArgJ"/>
    <property type="match status" value="1"/>
</dbReference>
<dbReference type="EMBL" id="UINC01002726">
    <property type="protein sequence ID" value="SUZ99674.1"/>
    <property type="molecule type" value="Genomic_DNA"/>
</dbReference>
<accession>A0A381S864</accession>